<evidence type="ECO:0000313" key="10">
    <source>
        <dbReference type="EMBL" id="KAA0187824.1"/>
    </source>
</evidence>
<dbReference type="PROSITE" id="PS51465">
    <property type="entry name" value="KAZAL_2"/>
    <property type="match status" value="1"/>
</dbReference>
<keyword evidence="5" id="KW-1015">Disulfide bond</keyword>
<dbReference type="OrthoDB" id="6250700at2759"/>
<dbReference type="Pfam" id="PF07648">
    <property type="entry name" value="Kazal_2"/>
    <property type="match status" value="3"/>
</dbReference>
<proteinExistence type="predicted"/>
<dbReference type="PANTHER" id="PTHR10913:SF45">
    <property type="entry name" value="FOLLISTATIN, ISOFORM A-RELATED"/>
    <property type="match status" value="1"/>
</dbReference>
<evidence type="ECO:0000256" key="8">
    <source>
        <dbReference type="SAM" id="SignalP"/>
    </source>
</evidence>
<gene>
    <name evidence="10" type="ORF">FBUS_00796</name>
</gene>
<feature type="domain" description="Kazal-like" evidence="9">
    <location>
        <begin position="287"/>
        <end position="354"/>
    </location>
</feature>
<dbReference type="GO" id="GO:0030154">
    <property type="term" value="P:cell differentiation"/>
    <property type="evidence" value="ECO:0007669"/>
    <property type="project" value="TreeGrafter"/>
</dbReference>
<evidence type="ECO:0000256" key="1">
    <source>
        <dbReference type="ARBA" id="ARBA00022690"/>
    </source>
</evidence>
<evidence type="ECO:0000259" key="9">
    <source>
        <dbReference type="PROSITE" id="PS51465"/>
    </source>
</evidence>
<organism evidence="10 11">
    <name type="scientific">Fasciolopsis buskii</name>
    <dbReference type="NCBI Taxonomy" id="27845"/>
    <lineage>
        <taxon>Eukaryota</taxon>
        <taxon>Metazoa</taxon>
        <taxon>Spiralia</taxon>
        <taxon>Lophotrochozoa</taxon>
        <taxon>Platyhelminthes</taxon>
        <taxon>Trematoda</taxon>
        <taxon>Digenea</taxon>
        <taxon>Plagiorchiida</taxon>
        <taxon>Echinostomata</taxon>
        <taxon>Echinostomatoidea</taxon>
        <taxon>Fasciolidae</taxon>
        <taxon>Fasciolopsis</taxon>
    </lineage>
</organism>
<keyword evidence="2 8" id="KW-0732">Signal</keyword>
<dbReference type="Proteomes" id="UP000728185">
    <property type="component" value="Unassembled WGS sequence"/>
</dbReference>
<feature type="chain" id="PRO_5034490150" description="Kazal-like domain-containing protein" evidence="8">
    <location>
        <begin position="36"/>
        <end position="506"/>
    </location>
</feature>
<evidence type="ECO:0000256" key="4">
    <source>
        <dbReference type="ARBA" id="ARBA00022900"/>
    </source>
</evidence>
<keyword evidence="11" id="KW-1185">Reference proteome</keyword>
<dbReference type="CDD" id="cd00104">
    <property type="entry name" value="KAZAL_FS"/>
    <property type="match status" value="2"/>
</dbReference>
<dbReference type="InterPro" id="IPR002350">
    <property type="entry name" value="Kazal_dom"/>
</dbReference>
<dbReference type="SMART" id="SM00280">
    <property type="entry name" value="KAZAL"/>
    <property type="match status" value="2"/>
</dbReference>
<dbReference type="GO" id="GO:0005576">
    <property type="term" value="C:extracellular region"/>
    <property type="evidence" value="ECO:0007669"/>
    <property type="project" value="TreeGrafter"/>
</dbReference>
<name>A0A8E0RMG8_9TREM</name>
<dbReference type="SUPFAM" id="SSF100895">
    <property type="entry name" value="Kazal-type serine protease inhibitors"/>
    <property type="match status" value="2"/>
</dbReference>
<comment type="caution">
    <text evidence="10">The sequence shown here is derived from an EMBL/GenBank/DDBJ whole genome shotgun (WGS) entry which is preliminary data.</text>
</comment>
<evidence type="ECO:0000256" key="2">
    <source>
        <dbReference type="ARBA" id="ARBA00022729"/>
    </source>
</evidence>
<dbReference type="PANTHER" id="PTHR10913">
    <property type="entry name" value="FOLLISTATIN-RELATED"/>
    <property type="match status" value="1"/>
</dbReference>
<feature type="compositionally biased region" description="Polar residues" evidence="7">
    <location>
        <begin position="466"/>
        <end position="482"/>
    </location>
</feature>
<dbReference type="InterPro" id="IPR036773">
    <property type="entry name" value="TB_dom_sf"/>
</dbReference>
<sequence>MTAETMFGVRNLVSLIVRLLTAFYFELLSVDTVISQPGKTGSCFKQRLESGKCVGLIVGVKTQSDCCATGGFYLNRMLTQREYLNDHLIFELGTPNCVNACTEVQKPTCEGYFCPEGYFCHVIDGQPFCHCHPQCKLLDYLSGPVCTSNLRRFTDRCQLKRAYCDSPNQVFEIVPCLSTEQLFCSRASRLTNAKQMMSWLDNSVTTWRERQRRQPSWTVHRFNDARKRTGALWFDEHQLVSRRAANEYQMDPDFWQILQPRETDASSDELGIGLVCPVGQFCLVRQFDGRPMCTGFLTDRSDDLSDQEPCTREPFPNPKCGVDNRTYVSECEIKLAGLEKQLEIRIAYEGPCVAKATCNNVVCPREGMVCRPHHETGQPVCLDCSNLPTDCNASFRKSRFGDLKRDSVSRFGDPVWSTQTQTNGWPAVCGSNRRTYANTCFLHIVNCLSNHFVDLSSPKHCETPGSGDSTGNPGNELTSNDSPRGDAFESVARNGDGIQHRFARSE</sequence>
<dbReference type="GO" id="GO:0004867">
    <property type="term" value="F:serine-type endopeptidase inhibitor activity"/>
    <property type="evidence" value="ECO:0007669"/>
    <property type="project" value="UniProtKB-KW"/>
</dbReference>
<accession>A0A8E0RMG8</accession>
<feature type="signal peptide" evidence="8">
    <location>
        <begin position="1"/>
        <end position="35"/>
    </location>
</feature>
<evidence type="ECO:0000256" key="5">
    <source>
        <dbReference type="ARBA" id="ARBA00023157"/>
    </source>
</evidence>
<keyword evidence="1" id="KW-0646">Protease inhibitor</keyword>
<dbReference type="Gene3D" id="3.90.290.10">
    <property type="entry name" value="TGF-beta binding (TB) domain"/>
    <property type="match status" value="1"/>
</dbReference>
<dbReference type="SMART" id="SM00274">
    <property type="entry name" value="FOLN"/>
    <property type="match status" value="3"/>
</dbReference>
<feature type="region of interest" description="Disordered" evidence="7">
    <location>
        <begin position="461"/>
        <end position="506"/>
    </location>
</feature>
<dbReference type="InterPro" id="IPR036058">
    <property type="entry name" value="Kazal_dom_sf"/>
</dbReference>
<dbReference type="EMBL" id="LUCM01008860">
    <property type="protein sequence ID" value="KAA0187824.1"/>
    <property type="molecule type" value="Genomic_DNA"/>
</dbReference>
<protein>
    <recommendedName>
        <fullName evidence="9">Kazal-like domain-containing protein</fullName>
    </recommendedName>
</protein>
<keyword evidence="3" id="KW-0677">Repeat</keyword>
<keyword evidence="6" id="KW-0325">Glycoprotein</keyword>
<dbReference type="InterPro" id="IPR050653">
    <property type="entry name" value="Prot_Inhib_GrowthFact_Antg"/>
</dbReference>
<evidence type="ECO:0000313" key="11">
    <source>
        <dbReference type="Proteomes" id="UP000728185"/>
    </source>
</evidence>
<reference evidence="10" key="1">
    <citation type="submission" date="2019-05" db="EMBL/GenBank/DDBJ databases">
        <title>Annotation for the trematode Fasciolopsis buski.</title>
        <authorList>
            <person name="Choi Y.-J."/>
        </authorList>
    </citation>
    <scope>NUCLEOTIDE SEQUENCE</scope>
    <source>
        <strain evidence="10">HT</strain>
        <tissue evidence="10">Whole worm</tissue>
    </source>
</reference>
<dbReference type="AlphaFoldDB" id="A0A8E0RMG8"/>
<evidence type="ECO:0000256" key="6">
    <source>
        <dbReference type="ARBA" id="ARBA00023180"/>
    </source>
</evidence>
<evidence type="ECO:0000256" key="7">
    <source>
        <dbReference type="SAM" id="MobiDB-lite"/>
    </source>
</evidence>
<evidence type="ECO:0000256" key="3">
    <source>
        <dbReference type="ARBA" id="ARBA00022737"/>
    </source>
</evidence>
<dbReference type="Gene3D" id="3.30.60.30">
    <property type="match status" value="2"/>
</dbReference>
<keyword evidence="4" id="KW-0722">Serine protease inhibitor</keyword>
<dbReference type="InterPro" id="IPR003645">
    <property type="entry name" value="Fol_N"/>
</dbReference>